<dbReference type="STRING" id="1618659.UV11_C0031G0008"/>
<organism evidence="1 2">
    <name type="scientific">Candidatus Giovannonibacteria bacterium GW2011_GWF2_42_19</name>
    <dbReference type="NCBI Taxonomy" id="1618659"/>
    <lineage>
        <taxon>Bacteria</taxon>
        <taxon>Candidatus Giovannoniibacteriota</taxon>
    </lineage>
</organism>
<name>A0A0G1C9G4_9BACT</name>
<reference evidence="1" key="1">
    <citation type="journal article" date="2015" name="Nature">
        <title>rRNA introns, odd ribosomes, and small enigmatic genomes across a large radiation of phyla.</title>
        <authorList>
            <person name="Brown C.T."/>
            <person name="Hug L.A."/>
            <person name="Thomas B.C."/>
            <person name="Sharon I."/>
            <person name="Castelle C.J."/>
            <person name="Singh A."/>
            <person name="Wilkins M.J."/>
            <person name="Williams K.H."/>
            <person name="Banfield J.F."/>
        </authorList>
    </citation>
    <scope>NUCLEOTIDE SEQUENCE [LARGE SCALE GENOMIC DNA]</scope>
</reference>
<accession>A0A0G1C9G4</accession>
<dbReference type="AlphaFoldDB" id="A0A0G1C9G4"/>
<proteinExistence type="predicted"/>
<gene>
    <name evidence="1" type="ORF">UV11_C0031G0008</name>
</gene>
<evidence type="ECO:0000313" key="2">
    <source>
        <dbReference type="Proteomes" id="UP000034036"/>
    </source>
</evidence>
<dbReference type="EMBL" id="LCDF01000031">
    <property type="protein sequence ID" value="KKS46258.1"/>
    <property type="molecule type" value="Genomic_DNA"/>
</dbReference>
<protein>
    <submittedName>
        <fullName evidence="1">Uncharacterized protein</fullName>
    </submittedName>
</protein>
<evidence type="ECO:0000313" key="1">
    <source>
        <dbReference type="EMBL" id="KKS46258.1"/>
    </source>
</evidence>
<comment type="caution">
    <text evidence="1">The sequence shown here is derived from an EMBL/GenBank/DDBJ whole genome shotgun (WGS) entry which is preliminary data.</text>
</comment>
<dbReference type="Proteomes" id="UP000034036">
    <property type="component" value="Unassembled WGS sequence"/>
</dbReference>
<sequence length="42" mass="4363">MGIFALYSATNFGVCGGAIKSGKNIPSVIARDYLFVAARLGL</sequence>